<comment type="caution">
    <text evidence="1">The sequence shown here is derived from an EMBL/GenBank/DDBJ whole genome shotgun (WGS) entry which is preliminary data.</text>
</comment>
<gene>
    <name evidence="1" type="ORF">COB20_15285</name>
</gene>
<organism evidence="1 2">
    <name type="scientific">SAR86 cluster bacterium</name>
    <dbReference type="NCBI Taxonomy" id="2030880"/>
    <lineage>
        <taxon>Bacteria</taxon>
        <taxon>Pseudomonadati</taxon>
        <taxon>Pseudomonadota</taxon>
        <taxon>Gammaproteobacteria</taxon>
        <taxon>SAR86 cluster</taxon>
    </lineage>
</organism>
<dbReference type="AlphaFoldDB" id="A0A2A4WWA8"/>
<evidence type="ECO:0000313" key="1">
    <source>
        <dbReference type="EMBL" id="PCI74311.1"/>
    </source>
</evidence>
<dbReference type="Proteomes" id="UP000218767">
    <property type="component" value="Unassembled WGS sequence"/>
</dbReference>
<sequence>MHHYVVEMDTICLETLAFLGAWLTCAFRNIENNELSTAYIHEKKETEPSKKLNENSHINTGKARPLLEYLFYFS</sequence>
<accession>A0A2A4WWA8</accession>
<proteinExistence type="predicted"/>
<dbReference type="EMBL" id="NVUL01000105">
    <property type="protein sequence ID" value="PCI74311.1"/>
    <property type="molecule type" value="Genomic_DNA"/>
</dbReference>
<name>A0A2A4WWA8_9GAMM</name>
<evidence type="ECO:0000313" key="2">
    <source>
        <dbReference type="Proteomes" id="UP000218767"/>
    </source>
</evidence>
<protein>
    <submittedName>
        <fullName evidence="1">Uncharacterized protein</fullName>
    </submittedName>
</protein>
<reference evidence="2" key="1">
    <citation type="submission" date="2017-08" db="EMBL/GenBank/DDBJ databases">
        <title>A dynamic microbial community with high functional redundancy inhabits the cold, oxic subseafloor aquifer.</title>
        <authorList>
            <person name="Tully B.J."/>
            <person name="Wheat C.G."/>
            <person name="Glazer B.T."/>
            <person name="Huber J.A."/>
        </authorList>
    </citation>
    <scope>NUCLEOTIDE SEQUENCE [LARGE SCALE GENOMIC DNA]</scope>
</reference>